<dbReference type="GO" id="GO:0016491">
    <property type="term" value="F:oxidoreductase activity"/>
    <property type="evidence" value="ECO:0007669"/>
    <property type="project" value="InterPro"/>
</dbReference>
<dbReference type="InterPro" id="IPR013766">
    <property type="entry name" value="Thioredoxin_domain"/>
</dbReference>
<dbReference type="SUPFAM" id="SSF48452">
    <property type="entry name" value="TPR-like"/>
    <property type="match status" value="1"/>
</dbReference>
<name>A0A841JMY3_9SPHI</name>
<keyword evidence="1" id="KW-0676">Redox-active center</keyword>
<dbReference type="GO" id="GO:0016209">
    <property type="term" value="F:antioxidant activity"/>
    <property type="evidence" value="ECO:0007669"/>
    <property type="project" value="InterPro"/>
</dbReference>
<sequence>MKNHKLLLVLPALLLLQNAFAQVGHLSLSDSYPAAAEKIKISYNPVGTPVEGKKDISAEVFYIDGKDYPVADVDLKADGNTLTGEFTIPTTAKAFFVKIFSDDVIDNNNDKGYVFLIYKDKKPVEGAYESNGFILASGLGTHFAKIKKDNETGLTLMIKERELFPATEKKFDEEYYRLLIEKKDPQSEEIVTKKIALLEKSDQEKDQRFALNLLAWSKGRAANDSLQAIIKTRFPNGETVKSADAMSMLKEKDLSKKDSLLKIYMSKYPEKTDVKDFYLDYIRMQLVSGYLKDGNIAESNKYAAQVKDKLGLARVLNNVAYEWAQKGEKLAEAEKLSKQSLDIMQESMKKPVARPYSSLKSVIKDNNKTYDGYADTYAFILYKEGKYAEALKYQQGVYDHNTSNSTGINEHYVLILNALGKYATSKPIIENAIKSNNSSAVLKEELKKAYIGLNKSEAGYDQYLAPLMAIANKKKIEELAKQMINQPAIPFSLKDLDGNTVSLAGLKGKTVIVDFWATWCGPCKASFPGMQMAVNKYKDDPNVKFLFIDTWEREANYVDVVKKFIADNKYTFNVLLDEKNDAGKQAKVVSQFDVPGIPTKFIIDKNGIIRFKKVGFEGSADDLVDEISTMIDLANEPQLAQVGGK</sequence>
<dbReference type="PANTHER" id="PTHR42852">
    <property type="entry name" value="THIOL:DISULFIDE INTERCHANGE PROTEIN DSBE"/>
    <property type="match status" value="1"/>
</dbReference>
<feature type="signal peptide" evidence="2">
    <location>
        <begin position="1"/>
        <end position="21"/>
    </location>
</feature>
<dbReference type="PANTHER" id="PTHR42852:SF17">
    <property type="entry name" value="THIOREDOXIN-LIKE PROTEIN HI_1115"/>
    <property type="match status" value="1"/>
</dbReference>
<dbReference type="AlphaFoldDB" id="A0A841JMY3"/>
<dbReference type="InterPro" id="IPR011990">
    <property type="entry name" value="TPR-like_helical_dom_sf"/>
</dbReference>
<dbReference type="EMBL" id="JACHCA010000018">
    <property type="protein sequence ID" value="MBB6130956.1"/>
    <property type="molecule type" value="Genomic_DNA"/>
</dbReference>
<dbReference type="InterPro" id="IPR000866">
    <property type="entry name" value="AhpC/TSA"/>
</dbReference>
<organism evidence="4 5">
    <name type="scientific">Mucilaginibacter lappiensis</name>
    <dbReference type="NCBI Taxonomy" id="354630"/>
    <lineage>
        <taxon>Bacteria</taxon>
        <taxon>Pseudomonadati</taxon>
        <taxon>Bacteroidota</taxon>
        <taxon>Sphingobacteriia</taxon>
        <taxon>Sphingobacteriales</taxon>
        <taxon>Sphingobacteriaceae</taxon>
        <taxon>Mucilaginibacter</taxon>
    </lineage>
</organism>
<dbReference type="PROSITE" id="PS00194">
    <property type="entry name" value="THIOREDOXIN_1"/>
    <property type="match status" value="1"/>
</dbReference>
<dbReference type="InterPro" id="IPR017937">
    <property type="entry name" value="Thioredoxin_CS"/>
</dbReference>
<accession>A0A841JMY3</accession>
<keyword evidence="2" id="KW-0732">Signal</keyword>
<proteinExistence type="predicted"/>
<feature type="chain" id="PRO_5032536246" evidence="2">
    <location>
        <begin position="22"/>
        <end position="645"/>
    </location>
</feature>
<evidence type="ECO:0000259" key="3">
    <source>
        <dbReference type="PROSITE" id="PS51352"/>
    </source>
</evidence>
<dbReference type="CDD" id="cd02966">
    <property type="entry name" value="TlpA_like_family"/>
    <property type="match status" value="1"/>
</dbReference>
<dbReference type="GO" id="GO:0006950">
    <property type="term" value="P:response to stress"/>
    <property type="evidence" value="ECO:0007669"/>
    <property type="project" value="UniProtKB-ARBA"/>
</dbReference>
<evidence type="ECO:0000256" key="2">
    <source>
        <dbReference type="SAM" id="SignalP"/>
    </source>
</evidence>
<dbReference type="InterPro" id="IPR050553">
    <property type="entry name" value="Thioredoxin_ResA/DsbE_sf"/>
</dbReference>
<evidence type="ECO:0000313" key="5">
    <source>
        <dbReference type="Proteomes" id="UP000548326"/>
    </source>
</evidence>
<evidence type="ECO:0000256" key="1">
    <source>
        <dbReference type="ARBA" id="ARBA00023284"/>
    </source>
</evidence>
<feature type="domain" description="Thioredoxin" evidence="3">
    <location>
        <begin position="482"/>
        <end position="636"/>
    </location>
</feature>
<dbReference type="Gene3D" id="3.40.30.10">
    <property type="entry name" value="Glutaredoxin"/>
    <property type="match status" value="1"/>
</dbReference>
<dbReference type="PROSITE" id="PS51352">
    <property type="entry name" value="THIOREDOXIN_2"/>
    <property type="match status" value="1"/>
</dbReference>
<reference evidence="4 5" key="1">
    <citation type="submission" date="2020-08" db="EMBL/GenBank/DDBJ databases">
        <title>Genomic Encyclopedia of Type Strains, Phase IV (KMG-V): Genome sequencing to study the core and pangenomes of soil and plant-associated prokaryotes.</title>
        <authorList>
            <person name="Whitman W."/>
        </authorList>
    </citation>
    <scope>NUCLEOTIDE SEQUENCE [LARGE SCALE GENOMIC DNA]</scope>
    <source>
        <strain evidence="4 5">MP601</strain>
    </source>
</reference>
<dbReference type="RefSeq" id="WP_183589600.1">
    <property type="nucleotide sequence ID" value="NZ_JACHCA010000018.1"/>
</dbReference>
<dbReference type="SUPFAM" id="SSF52833">
    <property type="entry name" value="Thioredoxin-like"/>
    <property type="match status" value="1"/>
</dbReference>
<evidence type="ECO:0000313" key="4">
    <source>
        <dbReference type="EMBL" id="MBB6130956.1"/>
    </source>
</evidence>
<dbReference type="Gene3D" id="1.25.40.10">
    <property type="entry name" value="Tetratricopeptide repeat domain"/>
    <property type="match status" value="1"/>
</dbReference>
<dbReference type="Proteomes" id="UP000548326">
    <property type="component" value="Unassembled WGS sequence"/>
</dbReference>
<dbReference type="InterPro" id="IPR036249">
    <property type="entry name" value="Thioredoxin-like_sf"/>
</dbReference>
<dbReference type="Pfam" id="PF00578">
    <property type="entry name" value="AhpC-TSA"/>
    <property type="match status" value="1"/>
</dbReference>
<comment type="caution">
    <text evidence="4">The sequence shown here is derived from an EMBL/GenBank/DDBJ whole genome shotgun (WGS) entry which is preliminary data.</text>
</comment>
<gene>
    <name evidence="4" type="ORF">HDF22_005102</name>
</gene>
<protein>
    <submittedName>
        <fullName evidence="4">Peroxiredoxin</fullName>
    </submittedName>
</protein>